<accession>A0AAE2ZM95</accession>
<proteinExistence type="predicted"/>
<feature type="signal peptide" evidence="2">
    <location>
        <begin position="1"/>
        <end position="35"/>
    </location>
</feature>
<name>A0AAE2ZM95_9HYPH</name>
<dbReference type="RefSeq" id="WP_220229186.1">
    <property type="nucleotide sequence ID" value="NZ_JAICBX010000002.1"/>
</dbReference>
<dbReference type="Proteomes" id="UP001196509">
    <property type="component" value="Unassembled WGS sequence"/>
</dbReference>
<reference evidence="3" key="1">
    <citation type="submission" date="2021-08" db="EMBL/GenBank/DDBJ databases">
        <title>Hoeflea bacterium WL0058 sp. nov., isolated from the sediment.</title>
        <authorList>
            <person name="Wang L."/>
            <person name="Zhang D."/>
        </authorList>
    </citation>
    <scope>NUCLEOTIDE SEQUENCE</scope>
    <source>
        <strain evidence="3">WL0058</strain>
    </source>
</reference>
<evidence type="ECO:0000256" key="2">
    <source>
        <dbReference type="SAM" id="SignalP"/>
    </source>
</evidence>
<keyword evidence="4" id="KW-1185">Reference proteome</keyword>
<evidence type="ECO:0000313" key="3">
    <source>
        <dbReference type="EMBL" id="MBW8638579.1"/>
    </source>
</evidence>
<evidence type="ECO:0000256" key="1">
    <source>
        <dbReference type="SAM" id="MobiDB-lite"/>
    </source>
</evidence>
<gene>
    <name evidence="3" type="ORF">K1W69_15385</name>
</gene>
<dbReference type="AlphaFoldDB" id="A0AAE2ZM95"/>
<evidence type="ECO:0000313" key="4">
    <source>
        <dbReference type="Proteomes" id="UP001196509"/>
    </source>
</evidence>
<dbReference type="EMBL" id="JAICBX010000002">
    <property type="protein sequence ID" value="MBW8638579.1"/>
    <property type="molecule type" value="Genomic_DNA"/>
</dbReference>
<comment type="caution">
    <text evidence="3">The sequence shown here is derived from an EMBL/GenBank/DDBJ whole genome shotgun (WGS) entry which is preliminary data.</text>
</comment>
<feature type="chain" id="PRO_5042061454" evidence="2">
    <location>
        <begin position="36"/>
        <end position="137"/>
    </location>
</feature>
<protein>
    <submittedName>
        <fullName evidence="3">Uncharacterized protein</fullName>
    </submittedName>
</protein>
<keyword evidence="2" id="KW-0732">Signal</keyword>
<feature type="region of interest" description="Disordered" evidence="1">
    <location>
        <begin position="38"/>
        <end position="59"/>
    </location>
</feature>
<organism evidence="3 4">
    <name type="scientific">Flavimaribacter sediminis</name>
    <dbReference type="NCBI Taxonomy" id="2865987"/>
    <lineage>
        <taxon>Bacteria</taxon>
        <taxon>Pseudomonadati</taxon>
        <taxon>Pseudomonadota</taxon>
        <taxon>Alphaproteobacteria</taxon>
        <taxon>Hyphomicrobiales</taxon>
        <taxon>Rhizobiaceae</taxon>
        <taxon>Flavimaribacter</taxon>
    </lineage>
</organism>
<sequence>MPNRRHRHNPTFKAIACGFAAFAVLTCAVVDPALARDGKGGKNPGYRGSGQAYEGSGAVGLPTRIPGIGTYAGALAGERFRGNGNYFYYQGAYGYLPAPPPGQADAQPPQGMKIIEVGKDTPNEDCDKASGVCIIRP</sequence>